<evidence type="ECO:0000256" key="1">
    <source>
        <dbReference type="SAM" id="MobiDB-lite"/>
    </source>
</evidence>
<sequence length="160" mass="18368">MLEGLSIFPNEQTEEQEQARYGPNEDWQVEDDKDFLRTIETLIRQQYEDYKAAMHEMARLESLREELSETLARNVSHWAHFRLRKPAKNSQDVSLYLAAKQTLLRTIMPGYGTFRSLSAKIKSIDTWERIVVDSPVAAGTCNAKDADKGNSVELNPDNFS</sequence>
<gene>
    <name evidence="2" type="ORF">RHIMIDRAFT_248578</name>
</gene>
<evidence type="ECO:0000313" key="3">
    <source>
        <dbReference type="Proteomes" id="UP000242254"/>
    </source>
</evidence>
<name>A0A2G4T309_RHIZD</name>
<proteinExistence type="predicted"/>
<evidence type="ECO:0000313" key="2">
    <source>
        <dbReference type="EMBL" id="PHZ15403.1"/>
    </source>
</evidence>
<dbReference type="GeneID" id="35441527"/>
<feature type="region of interest" description="Disordered" evidence="1">
    <location>
        <begin position="1"/>
        <end position="21"/>
    </location>
</feature>
<keyword evidence="3" id="KW-1185">Reference proteome</keyword>
<dbReference type="Proteomes" id="UP000242254">
    <property type="component" value="Unassembled WGS sequence"/>
</dbReference>
<reference evidence="2 3" key="1">
    <citation type="journal article" date="2016" name="Proc. Natl. Acad. Sci. U.S.A.">
        <title>Lipid metabolic changes in an early divergent fungus govern the establishment of a mutualistic symbiosis with endobacteria.</title>
        <authorList>
            <person name="Lastovetsky O.A."/>
            <person name="Gaspar M.L."/>
            <person name="Mondo S.J."/>
            <person name="LaButti K.M."/>
            <person name="Sandor L."/>
            <person name="Grigoriev I.V."/>
            <person name="Henry S.A."/>
            <person name="Pawlowska T.E."/>
        </authorList>
    </citation>
    <scope>NUCLEOTIDE SEQUENCE [LARGE SCALE GENOMIC DNA]</scope>
    <source>
        <strain evidence="2 3">ATCC 52813</strain>
    </source>
</reference>
<protein>
    <submittedName>
        <fullName evidence="2">Uncharacterized protein</fullName>
    </submittedName>
</protein>
<organism evidence="2 3">
    <name type="scientific">Rhizopus microsporus ATCC 52813</name>
    <dbReference type="NCBI Taxonomy" id="1340429"/>
    <lineage>
        <taxon>Eukaryota</taxon>
        <taxon>Fungi</taxon>
        <taxon>Fungi incertae sedis</taxon>
        <taxon>Mucoromycota</taxon>
        <taxon>Mucoromycotina</taxon>
        <taxon>Mucoromycetes</taxon>
        <taxon>Mucorales</taxon>
        <taxon>Mucorineae</taxon>
        <taxon>Rhizopodaceae</taxon>
        <taxon>Rhizopus</taxon>
    </lineage>
</organism>
<dbReference type="EMBL" id="KZ303844">
    <property type="protein sequence ID" value="PHZ15403.1"/>
    <property type="molecule type" value="Genomic_DNA"/>
</dbReference>
<accession>A0A2G4T309</accession>
<dbReference type="AlphaFoldDB" id="A0A2G4T309"/>
<dbReference type="RefSeq" id="XP_023469111.1">
    <property type="nucleotide sequence ID" value="XM_023610537.1"/>
</dbReference>